<dbReference type="InterPro" id="IPR050213">
    <property type="entry name" value="GST_superfamily"/>
</dbReference>
<dbReference type="STRING" id="325452.A0A3R7K9D4"/>
<keyword evidence="6" id="KW-1185">Reference proteome</keyword>
<keyword evidence="1" id="KW-0732">Signal</keyword>
<gene>
    <name evidence="4" type="ORF">BBI17_000785</name>
    <name evidence="5" type="ORF">BBO99_00000883</name>
</gene>
<dbReference type="Pfam" id="PF02798">
    <property type="entry name" value="GST_N"/>
    <property type="match status" value="2"/>
</dbReference>
<dbReference type="CDD" id="cd03192">
    <property type="entry name" value="GST_C_Sigma_like"/>
    <property type="match status" value="2"/>
</dbReference>
<dbReference type="SFLD" id="SFLDG01205">
    <property type="entry name" value="AMPS.1"/>
    <property type="match status" value="2"/>
</dbReference>
<dbReference type="SUPFAM" id="SSF52833">
    <property type="entry name" value="Thioredoxin-like"/>
    <property type="match status" value="2"/>
</dbReference>
<dbReference type="InterPro" id="IPR004045">
    <property type="entry name" value="Glutathione_S-Trfase_N"/>
</dbReference>
<evidence type="ECO:0000313" key="5">
    <source>
        <dbReference type="EMBL" id="RLN84937.1"/>
    </source>
</evidence>
<feature type="domain" description="GST C-terminal" evidence="3">
    <location>
        <begin position="340"/>
        <end position="457"/>
    </location>
</feature>
<feature type="domain" description="GST N-terminal" evidence="2">
    <location>
        <begin position="261"/>
        <end position="338"/>
    </location>
</feature>
<comment type="caution">
    <text evidence="4">The sequence shown here is derived from an EMBL/GenBank/DDBJ whole genome shotgun (WGS) entry which is preliminary data.</text>
</comment>
<dbReference type="SFLD" id="SFLDG00363">
    <property type="entry name" value="AMPS_(cytGST):_Alpha-__Mu-__Pi"/>
    <property type="match status" value="2"/>
</dbReference>
<dbReference type="Gene3D" id="3.40.30.10">
    <property type="entry name" value="Glutaredoxin"/>
    <property type="match status" value="2"/>
</dbReference>
<protein>
    <recommendedName>
        <fullName evidence="8">Glutathione transferase</fullName>
    </recommendedName>
</protein>
<evidence type="ECO:0000259" key="3">
    <source>
        <dbReference type="PROSITE" id="PS50405"/>
    </source>
</evidence>
<evidence type="ECO:0000313" key="6">
    <source>
        <dbReference type="Proteomes" id="UP000285624"/>
    </source>
</evidence>
<dbReference type="EMBL" id="MBDN02000013">
    <property type="protein sequence ID" value="RLN84937.1"/>
    <property type="molecule type" value="Genomic_DNA"/>
</dbReference>
<evidence type="ECO:0008006" key="8">
    <source>
        <dbReference type="Google" id="ProtNLM"/>
    </source>
</evidence>
<dbReference type="Gene3D" id="1.20.1050.10">
    <property type="match status" value="2"/>
</dbReference>
<dbReference type="GO" id="GO:0004364">
    <property type="term" value="F:glutathione transferase activity"/>
    <property type="evidence" value="ECO:0007669"/>
    <property type="project" value="TreeGrafter"/>
</dbReference>
<feature type="chain" id="PRO_5036092478" description="Glutathione transferase" evidence="1">
    <location>
        <begin position="23"/>
        <end position="457"/>
    </location>
</feature>
<reference evidence="6 7" key="1">
    <citation type="submission" date="2018-07" db="EMBL/GenBank/DDBJ databases">
        <title>Genome sequencing of oomycete isolates from Chile give support for New Zealand origin for Phytophthora kernoviae and make available the first Nothophytophthora sp. genome.</title>
        <authorList>
            <person name="Studholme D.J."/>
            <person name="Sanfuentes E."/>
            <person name="Panda P."/>
            <person name="Hill R."/>
            <person name="Sambles C."/>
            <person name="Grant M."/>
            <person name="Williams N.M."/>
            <person name="Mcdougal R.L."/>
        </authorList>
    </citation>
    <scope>NUCLEOTIDE SEQUENCE [LARGE SCALE GENOMIC DNA]</scope>
    <source>
        <strain evidence="4">Chile2</strain>
        <strain evidence="5">Chile4</strain>
    </source>
</reference>
<evidence type="ECO:0000259" key="2">
    <source>
        <dbReference type="PROSITE" id="PS50404"/>
    </source>
</evidence>
<dbReference type="SFLD" id="SFLDS00019">
    <property type="entry name" value="Glutathione_Transferase_(cytos"/>
    <property type="match status" value="2"/>
</dbReference>
<dbReference type="InterPro" id="IPR004046">
    <property type="entry name" value="GST_C"/>
</dbReference>
<dbReference type="AlphaFoldDB" id="A0A3R7K9D4"/>
<dbReference type="SUPFAM" id="SSF47616">
    <property type="entry name" value="GST C-terminal domain-like"/>
    <property type="match status" value="2"/>
</dbReference>
<dbReference type="PROSITE" id="PS50404">
    <property type="entry name" value="GST_NTER"/>
    <property type="match status" value="2"/>
</dbReference>
<evidence type="ECO:0000313" key="4">
    <source>
        <dbReference type="EMBL" id="RLN37717.1"/>
    </source>
</evidence>
<sequence>MKQWGLVAVTAVLVAVYHNYFAPQPTVWTAPSQLKLTYFAGAGRAELSRLILSAGNVSFEDERLDHDAFLAVKPTLPLGQVPVLQVDGTTYSQSMAIARYAAKLTGLYPQDPLECLRVDMVSESLVDIKSIISDITYREKDEAAKAEKIKKLLEESVPKTLNLLEGFVKKTGEFFVGNKLSYADLQLFDLAKNGLSNFAGFSLASYPKLTALVEKVETNANVAAYLAKHKSDASSFRHVVLRAGEGGSTNPQAPNTTMAPSNLKLIYFDGKGRAELARMLFNYGGIAFEDSRIGHADFATLKPTLPFGQVPVLEVDGTVYSQSLAINLYAAKLSGLFPSDNLEALKSDMFSQSLTEMEGPFVEFMFKTPDETKKAELKKVFIEETVPKLFTVLEKMVGGKFILGDKISHVDLQLLDVVANKIAWVFPTFSLEAHPALAAVVNNVKADPKVAAYLAKQ</sequence>
<feature type="signal peptide" evidence="1">
    <location>
        <begin position="1"/>
        <end position="22"/>
    </location>
</feature>
<dbReference type="EMBL" id="MAYM02000527">
    <property type="protein sequence ID" value="RLN37717.1"/>
    <property type="molecule type" value="Genomic_DNA"/>
</dbReference>
<organism evidence="4 7">
    <name type="scientific">Phytophthora kernoviae</name>
    <dbReference type="NCBI Taxonomy" id="325452"/>
    <lineage>
        <taxon>Eukaryota</taxon>
        <taxon>Sar</taxon>
        <taxon>Stramenopiles</taxon>
        <taxon>Oomycota</taxon>
        <taxon>Peronosporomycetes</taxon>
        <taxon>Peronosporales</taxon>
        <taxon>Peronosporaceae</taxon>
        <taxon>Phytophthora</taxon>
    </lineage>
</organism>
<feature type="domain" description="GST C-terminal" evidence="3">
    <location>
        <begin position="111"/>
        <end position="236"/>
    </location>
</feature>
<dbReference type="CDD" id="cd03039">
    <property type="entry name" value="GST_N_Sigma_like"/>
    <property type="match status" value="2"/>
</dbReference>
<dbReference type="InterPro" id="IPR040079">
    <property type="entry name" value="Glutathione_S-Trfase"/>
</dbReference>
<dbReference type="Proteomes" id="UP000285624">
    <property type="component" value="Unassembled WGS sequence"/>
</dbReference>
<accession>A0A3R7K9D4</accession>
<dbReference type="GO" id="GO:0006749">
    <property type="term" value="P:glutathione metabolic process"/>
    <property type="evidence" value="ECO:0007669"/>
    <property type="project" value="TreeGrafter"/>
</dbReference>
<evidence type="ECO:0000313" key="7">
    <source>
        <dbReference type="Proteomes" id="UP000285883"/>
    </source>
</evidence>
<feature type="domain" description="GST N-terminal" evidence="2">
    <location>
        <begin position="32"/>
        <end position="109"/>
    </location>
</feature>
<evidence type="ECO:0000256" key="1">
    <source>
        <dbReference type="SAM" id="SignalP"/>
    </source>
</evidence>
<dbReference type="PANTHER" id="PTHR11571:SF150">
    <property type="entry name" value="GLUTATHIONE S-TRANSFERASE"/>
    <property type="match status" value="1"/>
</dbReference>
<dbReference type="PANTHER" id="PTHR11571">
    <property type="entry name" value="GLUTATHIONE S-TRANSFERASE"/>
    <property type="match status" value="1"/>
</dbReference>
<proteinExistence type="predicted"/>
<dbReference type="InterPro" id="IPR036249">
    <property type="entry name" value="Thioredoxin-like_sf"/>
</dbReference>
<dbReference type="InterPro" id="IPR010987">
    <property type="entry name" value="Glutathione-S-Trfase_C-like"/>
</dbReference>
<name>A0A3R7K9D4_9STRA</name>
<dbReference type="PROSITE" id="PS50405">
    <property type="entry name" value="GST_CTER"/>
    <property type="match status" value="2"/>
</dbReference>
<dbReference type="FunFam" id="1.20.1050.10:FF:000030">
    <property type="entry name" value="Glutathione S-transferase S1"/>
    <property type="match status" value="2"/>
</dbReference>
<dbReference type="InterPro" id="IPR036282">
    <property type="entry name" value="Glutathione-S-Trfase_C_sf"/>
</dbReference>
<dbReference type="Pfam" id="PF14497">
    <property type="entry name" value="GST_C_3"/>
    <property type="match status" value="2"/>
</dbReference>
<dbReference type="Proteomes" id="UP000285883">
    <property type="component" value="Unassembled WGS sequence"/>
</dbReference>